<sequence>MANPVMLVRLAFDLVAAALLVFGLAYWWLGNVAHEVAGTAMFLLLILYNVFNRRWYRSIPRAHRQARSLFNMLLTACLLLTMLVLLVTSVLISNALAPLMSAFGGFTVMQIHTLSAYWALVIVALHLGPRWSMIMGVARNLFGMSRPSAARRWALRTVTVVIALHGLWSAGVLGLGTKLTMQVSLDWWDFETSVAGFFVHSLAVAGLTIALGHFGAMAMSALDRRRAMSAGSPPAASPSRLARAPAASRAE</sequence>
<feature type="region of interest" description="Disordered" evidence="1">
    <location>
        <begin position="229"/>
        <end position="251"/>
    </location>
</feature>
<gene>
    <name evidence="3" type="ORF">SAMN04487779_10504</name>
</gene>
<evidence type="ECO:0000313" key="3">
    <source>
        <dbReference type="EMBL" id="SDE53321.1"/>
    </source>
</evidence>
<feature type="transmembrane region" description="Helical" evidence="2">
    <location>
        <begin position="116"/>
        <end position="141"/>
    </location>
</feature>
<reference evidence="3 4" key="1">
    <citation type="submission" date="2016-10" db="EMBL/GenBank/DDBJ databases">
        <authorList>
            <person name="de Groot N.N."/>
        </authorList>
    </citation>
    <scope>NUCLEOTIDE SEQUENCE [LARGE SCALE GENOMIC DNA]</scope>
    <source>
        <strain evidence="3 4">CPCC 100156</strain>
    </source>
</reference>
<protein>
    <submittedName>
        <fullName evidence="3">Uncharacterized protein</fullName>
    </submittedName>
</protein>
<accession>A0A1G7DP90</accession>
<proteinExistence type="predicted"/>
<organism evidence="3 4">
    <name type="scientific">Belnapia rosea</name>
    <dbReference type="NCBI Taxonomy" id="938405"/>
    <lineage>
        <taxon>Bacteria</taxon>
        <taxon>Pseudomonadati</taxon>
        <taxon>Pseudomonadota</taxon>
        <taxon>Alphaproteobacteria</taxon>
        <taxon>Acetobacterales</taxon>
        <taxon>Roseomonadaceae</taxon>
        <taxon>Belnapia</taxon>
    </lineage>
</organism>
<keyword evidence="2" id="KW-0472">Membrane</keyword>
<evidence type="ECO:0000256" key="1">
    <source>
        <dbReference type="SAM" id="MobiDB-lite"/>
    </source>
</evidence>
<keyword evidence="2" id="KW-1133">Transmembrane helix</keyword>
<keyword evidence="2" id="KW-0812">Transmembrane</keyword>
<evidence type="ECO:0000256" key="2">
    <source>
        <dbReference type="SAM" id="Phobius"/>
    </source>
</evidence>
<feature type="transmembrane region" description="Helical" evidence="2">
    <location>
        <begin position="197"/>
        <end position="219"/>
    </location>
</feature>
<feature type="transmembrane region" description="Helical" evidence="2">
    <location>
        <begin position="7"/>
        <end position="29"/>
    </location>
</feature>
<evidence type="ECO:0000313" key="4">
    <source>
        <dbReference type="Proteomes" id="UP000198925"/>
    </source>
</evidence>
<keyword evidence="4" id="KW-1185">Reference proteome</keyword>
<dbReference type="AlphaFoldDB" id="A0A1G7DP90"/>
<feature type="transmembrane region" description="Helical" evidence="2">
    <location>
        <begin position="72"/>
        <end position="96"/>
    </location>
</feature>
<dbReference type="RefSeq" id="WP_090665336.1">
    <property type="nucleotide sequence ID" value="NZ_FMZX01000050.1"/>
</dbReference>
<name>A0A1G7DP90_9PROT</name>
<dbReference type="EMBL" id="FMZX01000050">
    <property type="protein sequence ID" value="SDE53321.1"/>
    <property type="molecule type" value="Genomic_DNA"/>
</dbReference>
<dbReference type="Proteomes" id="UP000198925">
    <property type="component" value="Unassembled WGS sequence"/>
</dbReference>
<feature type="transmembrane region" description="Helical" evidence="2">
    <location>
        <begin position="35"/>
        <end position="51"/>
    </location>
</feature>
<feature type="transmembrane region" description="Helical" evidence="2">
    <location>
        <begin position="153"/>
        <end position="177"/>
    </location>
</feature>